<sequence length="129" mass="14921">MIYMFLTLFSVALVLYILSFFTKSRIQDLEEQIEEISLNTIQETYQLKKKMKVLEEELLIEEDAGPFYKESVSRASNESDGGSIGHKVLTLYQEGHTTKEIAEKTSMKEHDIFVTLRQYSSEKQRGVNS</sequence>
<evidence type="ECO:0008006" key="3">
    <source>
        <dbReference type="Google" id="ProtNLM"/>
    </source>
</evidence>
<keyword evidence="2" id="KW-1185">Reference proteome</keyword>
<evidence type="ECO:0000313" key="2">
    <source>
        <dbReference type="Proteomes" id="UP000642571"/>
    </source>
</evidence>
<comment type="caution">
    <text evidence="1">The sequence shown here is derived from an EMBL/GenBank/DDBJ whole genome shotgun (WGS) entry which is preliminary data.</text>
</comment>
<accession>A0ABQ1PW31</accession>
<organism evidence="1 2">
    <name type="scientific">Pontibacillus salipaludis</name>
    <dbReference type="NCBI Taxonomy" id="1697394"/>
    <lineage>
        <taxon>Bacteria</taxon>
        <taxon>Bacillati</taxon>
        <taxon>Bacillota</taxon>
        <taxon>Bacilli</taxon>
        <taxon>Bacillales</taxon>
        <taxon>Bacillaceae</taxon>
        <taxon>Pontibacillus</taxon>
    </lineage>
</organism>
<name>A0ABQ1PW31_9BACI</name>
<dbReference type="EMBL" id="BMIN01000003">
    <property type="protein sequence ID" value="GGD04870.1"/>
    <property type="molecule type" value="Genomic_DNA"/>
</dbReference>
<gene>
    <name evidence="1" type="ORF">GCM10011389_10440</name>
</gene>
<dbReference type="RefSeq" id="WP_188651535.1">
    <property type="nucleotide sequence ID" value="NZ_BMIN01000003.1"/>
</dbReference>
<dbReference type="Proteomes" id="UP000642571">
    <property type="component" value="Unassembled WGS sequence"/>
</dbReference>
<reference evidence="2" key="1">
    <citation type="journal article" date="2019" name="Int. J. Syst. Evol. Microbiol.">
        <title>The Global Catalogue of Microorganisms (GCM) 10K type strain sequencing project: providing services to taxonomists for standard genome sequencing and annotation.</title>
        <authorList>
            <consortium name="The Broad Institute Genomics Platform"/>
            <consortium name="The Broad Institute Genome Sequencing Center for Infectious Disease"/>
            <person name="Wu L."/>
            <person name="Ma J."/>
        </authorList>
    </citation>
    <scope>NUCLEOTIDE SEQUENCE [LARGE SCALE GENOMIC DNA]</scope>
    <source>
        <strain evidence="2">CGMCC 1.15353</strain>
    </source>
</reference>
<protein>
    <recommendedName>
        <fullName evidence="3">Resolvase HTH domain-containing protein</fullName>
    </recommendedName>
</protein>
<proteinExistence type="predicted"/>
<evidence type="ECO:0000313" key="1">
    <source>
        <dbReference type="EMBL" id="GGD04870.1"/>
    </source>
</evidence>